<proteinExistence type="predicted"/>
<dbReference type="CDD" id="cd07043">
    <property type="entry name" value="STAS_anti-anti-sigma_factors"/>
    <property type="match status" value="1"/>
</dbReference>
<dbReference type="Pfam" id="PF01740">
    <property type="entry name" value="STAS"/>
    <property type="match status" value="1"/>
</dbReference>
<dbReference type="AlphaFoldDB" id="A0A518DLM0"/>
<accession>A0A518DLM0</accession>
<dbReference type="OrthoDB" id="287590at2"/>
<dbReference type="SUPFAM" id="SSF52091">
    <property type="entry name" value="SpoIIaa-like"/>
    <property type="match status" value="1"/>
</dbReference>
<dbReference type="Gene3D" id="3.30.750.24">
    <property type="entry name" value="STAS domain"/>
    <property type="match status" value="1"/>
</dbReference>
<gene>
    <name evidence="2" type="ORF">Pla8534_04890</name>
</gene>
<keyword evidence="3" id="KW-1185">Reference proteome</keyword>
<evidence type="ECO:0000259" key="1">
    <source>
        <dbReference type="PROSITE" id="PS50801"/>
    </source>
</evidence>
<sequence>MQESPLVVEHCNDLTIVRFAFENLADGNRARATAEALLSFGTIVRPEKTIVDFSNVNMISPKVINALLELRKQMTSFGGQVKIAGLSTGVREVFQILHLDGSVFEIHNSTTGAERAFRKNEPGVRKA</sequence>
<reference evidence="2 3" key="1">
    <citation type="submission" date="2019-02" db="EMBL/GenBank/DDBJ databases">
        <title>Deep-cultivation of Planctomycetes and their phenomic and genomic characterization uncovers novel biology.</title>
        <authorList>
            <person name="Wiegand S."/>
            <person name="Jogler M."/>
            <person name="Boedeker C."/>
            <person name="Pinto D."/>
            <person name="Vollmers J."/>
            <person name="Rivas-Marin E."/>
            <person name="Kohn T."/>
            <person name="Peeters S.H."/>
            <person name="Heuer A."/>
            <person name="Rast P."/>
            <person name="Oberbeckmann S."/>
            <person name="Bunk B."/>
            <person name="Jeske O."/>
            <person name="Meyerdierks A."/>
            <person name="Storesund J.E."/>
            <person name="Kallscheuer N."/>
            <person name="Luecker S."/>
            <person name="Lage O.M."/>
            <person name="Pohl T."/>
            <person name="Merkel B.J."/>
            <person name="Hornburger P."/>
            <person name="Mueller R.-W."/>
            <person name="Bruemmer F."/>
            <person name="Labrenz M."/>
            <person name="Spormann A.M."/>
            <person name="Op den Camp H."/>
            <person name="Overmann J."/>
            <person name="Amann R."/>
            <person name="Jetten M.S.M."/>
            <person name="Mascher T."/>
            <person name="Medema M.H."/>
            <person name="Devos D.P."/>
            <person name="Kaster A.-K."/>
            <person name="Ovreas L."/>
            <person name="Rohde M."/>
            <person name="Galperin M.Y."/>
            <person name="Jogler C."/>
        </authorList>
    </citation>
    <scope>NUCLEOTIDE SEQUENCE [LARGE SCALE GENOMIC DNA]</scope>
    <source>
        <strain evidence="2 3">Pla85_3_4</strain>
    </source>
</reference>
<evidence type="ECO:0000313" key="2">
    <source>
        <dbReference type="EMBL" id="QDU92740.1"/>
    </source>
</evidence>
<feature type="domain" description="STAS" evidence="1">
    <location>
        <begin position="1"/>
        <end position="120"/>
    </location>
</feature>
<dbReference type="KEGG" id="lcre:Pla8534_04890"/>
<dbReference type="PROSITE" id="PS50801">
    <property type="entry name" value="STAS"/>
    <property type="match status" value="1"/>
</dbReference>
<protein>
    <recommendedName>
        <fullName evidence="1">STAS domain-containing protein</fullName>
    </recommendedName>
</protein>
<name>A0A518DLM0_9BACT</name>
<dbReference type="InterPro" id="IPR002645">
    <property type="entry name" value="STAS_dom"/>
</dbReference>
<dbReference type="Proteomes" id="UP000317648">
    <property type="component" value="Chromosome"/>
</dbReference>
<dbReference type="EMBL" id="CP036433">
    <property type="protein sequence ID" value="QDU92740.1"/>
    <property type="molecule type" value="Genomic_DNA"/>
</dbReference>
<evidence type="ECO:0000313" key="3">
    <source>
        <dbReference type="Proteomes" id="UP000317648"/>
    </source>
</evidence>
<dbReference type="InterPro" id="IPR036513">
    <property type="entry name" value="STAS_dom_sf"/>
</dbReference>
<dbReference type="RefSeq" id="WP_145048959.1">
    <property type="nucleotide sequence ID" value="NZ_CP036433.1"/>
</dbReference>
<organism evidence="2 3">
    <name type="scientific">Lignipirellula cremea</name>
    <dbReference type="NCBI Taxonomy" id="2528010"/>
    <lineage>
        <taxon>Bacteria</taxon>
        <taxon>Pseudomonadati</taxon>
        <taxon>Planctomycetota</taxon>
        <taxon>Planctomycetia</taxon>
        <taxon>Pirellulales</taxon>
        <taxon>Pirellulaceae</taxon>
        <taxon>Lignipirellula</taxon>
    </lineage>
</organism>